<dbReference type="EC" id="6.3.4.15" evidence="5"/>
<dbReference type="KEGG" id="ssau:H8M03_00890"/>
<evidence type="ECO:0000313" key="9">
    <source>
        <dbReference type="Proteomes" id="UP000515861"/>
    </source>
</evidence>
<proteinExistence type="predicted"/>
<keyword evidence="9" id="KW-1185">Reference proteome</keyword>
<reference evidence="8 9" key="1">
    <citation type="submission" date="2020-08" db="EMBL/GenBank/DDBJ databases">
        <title>Sphingomonas sp. sand1-3 16S ribosomal RNA gene Genome sequencing and assembly.</title>
        <authorList>
            <person name="Kang M."/>
        </authorList>
    </citation>
    <scope>NUCLEOTIDE SEQUENCE [LARGE SCALE GENOMIC DNA]</scope>
    <source>
        <strain evidence="9">sand1-3</strain>
    </source>
</reference>
<dbReference type="AlphaFoldDB" id="A0A7G9L5N5"/>
<keyword evidence="2" id="KW-0547">Nucleotide-binding</keyword>
<dbReference type="InterPro" id="IPR004408">
    <property type="entry name" value="Biotin_CoA_COase_ligase"/>
</dbReference>
<dbReference type="GO" id="GO:0005524">
    <property type="term" value="F:ATP binding"/>
    <property type="evidence" value="ECO:0007669"/>
    <property type="project" value="UniProtKB-KW"/>
</dbReference>
<comment type="catalytic activity">
    <reaction evidence="6">
        <text>biotin + L-lysyl-[protein] + ATP = N(6)-biotinyl-L-lysyl-[protein] + AMP + diphosphate + H(+)</text>
        <dbReference type="Rhea" id="RHEA:11756"/>
        <dbReference type="Rhea" id="RHEA-COMP:9752"/>
        <dbReference type="Rhea" id="RHEA-COMP:10505"/>
        <dbReference type="ChEBI" id="CHEBI:15378"/>
        <dbReference type="ChEBI" id="CHEBI:29969"/>
        <dbReference type="ChEBI" id="CHEBI:30616"/>
        <dbReference type="ChEBI" id="CHEBI:33019"/>
        <dbReference type="ChEBI" id="CHEBI:57586"/>
        <dbReference type="ChEBI" id="CHEBI:83144"/>
        <dbReference type="ChEBI" id="CHEBI:456215"/>
        <dbReference type="EC" id="6.3.4.15"/>
    </reaction>
</comment>
<evidence type="ECO:0000256" key="4">
    <source>
        <dbReference type="ARBA" id="ARBA00023267"/>
    </source>
</evidence>
<gene>
    <name evidence="8" type="ORF">H8M03_00890</name>
</gene>
<dbReference type="PANTHER" id="PTHR12835:SF5">
    <property type="entry name" value="BIOTIN--PROTEIN LIGASE"/>
    <property type="match status" value="1"/>
</dbReference>
<dbReference type="GO" id="GO:0005737">
    <property type="term" value="C:cytoplasm"/>
    <property type="evidence" value="ECO:0007669"/>
    <property type="project" value="TreeGrafter"/>
</dbReference>
<dbReference type="EMBL" id="CP060697">
    <property type="protein sequence ID" value="QNM83934.1"/>
    <property type="molecule type" value="Genomic_DNA"/>
</dbReference>
<dbReference type="Proteomes" id="UP000515861">
    <property type="component" value="Chromosome"/>
</dbReference>
<dbReference type="GO" id="GO:0004077">
    <property type="term" value="F:biotin--[biotin carboxyl-carrier protein] ligase activity"/>
    <property type="evidence" value="ECO:0007669"/>
    <property type="project" value="UniProtKB-EC"/>
</dbReference>
<feature type="domain" description="BPL/LPL catalytic" evidence="7">
    <location>
        <begin position="1"/>
        <end position="166"/>
    </location>
</feature>
<dbReference type="Pfam" id="PF02237">
    <property type="entry name" value="BPL_C"/>
    <property type="match status" value="1"/>
</dbReference>
<keyword evidence="1 8" id="KW-0436">Ligase</keyword>
<dbReference type="PANTHER" id="PTHR12835">
    <property type="entry name" value="BIOTIN PROTEIN LIGASE"/>
    <property type="match status" value="1"/>
</dbReference>
<dbReference type="SUPFAM" id="SSF50037">
    <property type="entry name" value="C-terminal domain of transcriptional repressors"/>
    <property type="match status" value="1"/>
</dbReference>
<sequence length="226" mass="23700">MRIVDATGSTNADLLADRGAVEGDWLVTLDQTAGRGRQGRSWITRPGNFFGSTLVVLRAGDPPPQSLSLAAGLALIEAAETAVGGQPLQLKWPNDLLLGGAKLAGILLERHGDRVVIGFGVNLADAPAVEGRALAHLDGRIAPQAFAPLLAGAMSRMLGLWRSSEPDLFAQAWLARAHSVGTQIAVHSGDAERVSGRFDGIDADGTLRLRLPDGTVRKVHAGDVEL</sequence>
<name>A0A7G9L5N5_9SPHN</name>
<evidence type="ECO:0000256" key="6">
    <source>
        <dbReference type="ARBA" id="ARBA00047846"/>
    </source>
</evidence>
<protein>
    <recommendedName>
        <fullName evidence="5">biotin--[biotin carboxyl-carrier protein] ligase</fullName>
        <ecNumber evidence="5">6.3.4.15</ecNumber>
    </recommendedName>
</protein>
<evidence type="ECO:0000256" key="5">
    <source>
        <dbReference type="ARBA" id="ARBA00024227"/>
    </source>
</evidence>
<keyword evidence="3" id="KW-0067">ATP-binding</keyword>
<dbReference type="NCBIfam" id="TIGR00121">
    <property type="entry name" value="birA_ligase"/>
    <property type="match status" value="1"/>
</dbReference>
<dbReference type="InterPro" id="IPR003142">
    <property type="entry name" value="BPL_C"/>
</dbReference>
<dbReference type="PROSITE" id="PS51733">
    <property type="entry name" value="BPL_LPL_CATALYTIC"/>
    <property type="match status" value="1"/>
</dbReference>
<dbReference type="Gene3D" id="3.30.930.10">
    <property type="entry name" value="Bira Bifunctional Protein, Domain 2"/>
    <property type="match status" value="1"/>
</dbReference>
<dbReference type="Pfam" id="PF03099">
    <property type="entry name" value="BPL_LplA_LipB"/>
    <property type="match status" value="1"/>
</dbReference>
<keyword evidence="4" id="KW-0092">Biotin</keyword>
<dbReference type="CDD" id="cd16442">
    <property type="entry name" value="BPL"/>
    <property type="match status" value="1"/>
</dbReference>
<evidence type="ECO:0000259" key="7">
    <source>
        <dbReference type="PROSITE" id="PS51733"/>
    </source>
</evidence>
<evidence type="ECO:0000256" key="2">
    <source>
        <dbReference type="ARBA" id="ARBA00022741"/>
    </source>
</evidence>
<dbReference type="InterPro" id="IPR008988">
    <property type="entry name" value="Transcriptional_repressor_C"/>
</dbReference>
<evidence type="ECO:0000256" key="3">
    <source>
        <dbReference type="ARBA" id="ARBA00022840"/>
    </source>
</evidence>
<evidence type="ECO:0000313" key="8">
    <source>
        <dbReference type="EMBL" id="QNM83934.1"/>
    </source>
</evidence>
<dbReference type="InterPro" id="IPR004143">
    <property type="entry name" value="BPL_LPL_catalytic"/>
</dbReference>
<dbReference type="SUPFAM" id="SSF55681">
    <property type="entry name" value="Class II aaRS and biotin synthetases"/>
    <property type="match status" value="1"/>
</dbReference>
<evidence type="ECO:0000256" key="1">
    <source>
        <dbReference type="ARBA" id="ARBA00022598"/>
    </source>
</evidence>
<dbReference type="InterPro" id="IPR045864">
    <property type="entry name" value="aa-tRNA-synth_II/BPL/LPL"/>
</dbReference>
<accession>A0A7G9L5N5</accession>
<organism evidence="8 9">
    <name type="scientific">Sphingomonas sabuli</name>
    <dbReference type="NCBI Taxonomy" id="2764186"/>
    <lineage>
        <taxon>Bacteria</taxon>
        <taxon>Pseudomonadati</taxon>
        <taxon>Pseudomonadota</taxon>
        <taxon>Alphaproteobacteria</taxon>
        <taxon>Sphingomonadales</taxon>
        <taxon>Sphingomonadaceae</taxon>
        <taxon>Sphingomonas</taxon>
    </lineage>
</organism>
<dbReference type="Gene3D" id="2.30.30.100">
    <property type="match status" value="1"/>
</dbReference>